<keyword evidence="3" id="KW-0812">Transmembrane</keyword>
<accession>A0A2W4VT35</accession>
<reference evidence="5 6" key="1">
    <citation type="submission" date="2018-04" db="EMBL/GenBank/DDBJ databases">
        <authorList>
            <person name="Go L.Y."/>
            <person name="Mitchell J.A."/>
        </authorList>
    </citation>
    <scope>NUCLEOTIDE SEQUENCE [LARGE SCALE GENOMIC DNA]</scope>
    <source>
        <strain evidence="5">ULC066bin1</strain>
    </source>
</reference>
<evidence type="ECO:0000256" key="3">
    <source>
        <dbReference type="SAM" id="Phobius"/>
    </source>
</evidence>
<gene>
    <name evidence="5" type="ORF">DCF19_22595</name>
</gene>
<dbReference type="Gene3D" id="3.60.40.10">
    <property type="entry name" value="PPM-type phosphatase domain"/>
    <property type="match status" value="1"/>
</dbReference>
<keyword evidence="3" id="KW-0472">Membrane</keyword>
<dbReference type="AlphaFoldDB" id="A0A2W4VT35"/>
<keyword evidence="1" id="KW-0378">Hydrolase</keyword>
<protein>
    <recommendedName>
        <fullName evidence="4">PPM-type phosphatase domain-containing protein</fullName>
    </recommendedName>
</protein>
<evidence type="ECO:0000313" key="5">
    <source>
        <dbReference type="EMBL" id="PZO36013.1"/>
    </source>
</evidence>
<feature type="transmembrane region" description="Helical" evidence="3">
    <location>
        <begin position="119"/>
        <end position="140"/>
    </location>
</feature>
<evidence type="ECO:0000256" key="2">
    <source>
        <dbReference type="SAM" id="Coils"/>
    </source>
</evidence>
<feature type="coiled-coil region" evidence="2">
    <location>
        <begin position="140"/>
        <end position="203"/>
    </location>
</feature>
<reference evidence="5 6" key="2">
    <citation type="submission" date="2018-06" db="EMBL/GenBank/DDBJ databases">
        <title>Metagenomic assembly of (sub)arctic Cyanobacteria and their associated microbiome from non-axenic cultures.</title>
        <authorList>
            <person name="Baurain D."/>
        </authorList>
    </citation>
    <scope>NUCLEOTIDE SEQUENCE [LARGE SCALE GENOMIC DNA]</scope>
    <source>
        <strain evidence="5">ULC066bin1</strain>
    </source>
</reference>
<dbReference type="InterPro" id="IPR036457">
    <property type="entry name" value="PPM-type-like_dom_sf"/>
</dbReference>
<feature type="domain" description="PPM-type phosphatase" evidence="4">
    <location>
        <begin position="217"/>
        <end position="437"/>
    </location>
</feature>
<dbReference type="EMBL" id="QBML01000046">
    <property type="protein sequence ID" value="PZO36013.1"/>
    <property type="molecule type" value="Genomic_DNA"/>
</dbReference>
<dbReference type="SMART" id="SM00331">
    <property type="entry name" value="PP2C_SIG"/>
    <property type="match status" value="1"/>
</dbReference>
<evidence type="ECO:0000259" key="4">
    <source>
        <dbReference type="SMART" id="SM00331"/>
    </source>
</evidence>
<dbReference type="InterPro" id="IPR001932">
    <property type="entry name" value="PPM-type_phosphatase-like_dom"/>
</dbReference>
<dbReference type="PANTHER" id="PTHR43156">
    <property type="entry name" value="STAGE II SPORULATION PROTEIN E-RELATED"/>
    <property type="match status" value="1"/>
</dbReference>
<organism evidence="5 6">
    <name type="scientific">Pseudanabaena frigida</name>
    <dbReference type="NCBI Taxonomy" id="945775"/>
    <lineage>
        <taxon>Bacteria</taxon>
        <taxon>Bacillati</taxon>
        <taxon>Cyanobacteriota</taxon>
        <taxon>Cyanophyceae</taxon>
        <taxon>Pseudanabaenales</taxon>
        <taxon>Pseudanabaenaceae</taxon>
        <taxon>Pseudanabaena</taxon>
    </lineage>
</organism>
<keyword evidence="3" id="KW-1133">Transmembrane helix</keyword>
<dbReference type="Proteomes" id="UP000249467">
    <property type="component" value="Unassembled WGS sequence"/>
</dbReference>
<name>A0A2W4VT35_9CYAN</name>
<dbReference type="PANTHER" id="PTHR43156:SF2">
    <property type="entry name" value="STAGE II SPORULATION PROTEIN E"/>
    <property type="match status" value="1"/>
</dbReference>
<proteinExistence type="predicted"/>
<evidence type="ECO:0000256" key="1">
    <source>
        <dbReference type="ARBA" id="ARBA00022801"/>
    </source>
</evidence>
<dbReference type="GO" id="GO:0016791">
    <property type="term" value="F:phosphatase activity"/>
    <property type="evidence" value="ECO:0007669"/>
    <property type="project" value="TreeGrafter"/>
</dbReference>
<dbReference type="SUPFAM" id="SSF81606">
    <property type="entry name" value="PP2C-like"/>
    <property type="match status" value="1"/>
</dbReference>
<sequence length="440" mass="49944">MSARMYASTGDPKWKDRYNQFVPQLDSTIKQIIEQTPNTYNVNAKKTDAANLKLVDLETKSFQLVSQRKAPDAMKVLSGQEYESLKQIYAQGILDTRNAIQLETENSLSQYRQFLFQSLLLAGLSFPILVLTAIIIILQIRGYVQERDQAHLSLQELNQKLESRVEKRTEALKSANLEIMHLNDRLQEENLRMSSELELTRRLQQMILPRSEELEAIQDLDIAGFMEPSTEVGGDYYDVLHQNGRVKIGIGDVTGHGLESGVLMIMAQTAVRTLDALQETDPMRFLTALNTTMYENAQRMNSDKNMSLLLLDYYQGKLSIVGQHEEVIVVRSGGEIERIDTNDLGFPIGLEADISPFIMQAKITLELGDIIVLYTDGITEAENTNCQFYGLDRLCQTIKQHNQESAQFICDAIIRNLKDFIGMNRVYDDITLVVIKQLCC</sequence>
<dbReference type="Pfam" id="PF07228">
    <property type="entry name" value="SpoIIE"/>
    <property type="match status" value="1"/>
</dbReference>
<comment type="caution">
    <text evidence="5">The sequence shown here is derived from an EMBL/GenBank/DDBJ whole genome shotgun (WGS) entry which is preliminary data.</text>
</comment>
<evidence type="ECO:0000313" key="6">
    <source>
        <dbReference type="Proteomes" id="UP000249467"/>
    </source>
</evidence>
<dbReference type="InterPro" id="IPR052016">
    <property type="entry name" value="Bact_Sigma-Reg"/>
</dbReference>
<keyword evidence="2" id="KW-0175">Coiled coil</keyword>